<dbReference type="GO" id="GO:0003713">
    <property type="term" value="F:transcription coactivator activity"/>
    <property type="evidence" value="ECO:0007669"/>
    <property type="project" value="TreeGrafter"/>
</dbReference>
<dbReference type="InterPro" id="IPR036020">
    <property type="entry name" value="WW_dom_sf"/>
</dbReference>
<dbReference type="GO" id="GO:0035329">
    <property type="term" value="P:hippo signaling"/>
    <property type="evidence" value="ECO:0007669"/>
    <property type="project" value="TreeGrafter"/>
</dbReference>
<dbReference type="InterPro" id="IPR001202">
    <property type="entry name" value="WW_dom"/>
</dbReference>
<feature type="compositionally biased region" description="Basic and acidic residues" evidence="5">
    <location>
        <begin position="476"/>
        <end position="488"/>
    </location>
</feature>
<dbReference type="GO" id="GO:0005737">
    <property type="term" value="C:cytoplasm"/>
    <property type="evidence" value="ECO:0007669"/>
    <property type="project" value="UniProtKB-SubCell"/>
</dbReference>
<feature type="compositionally biased region" description="Polar residues" evidence="5">
    <location>
        <begin position="85"/>
        <end position="95"/>
    </location>
</feature>
<dbReference type="PANTHER" id="PTHR17616:SF8">
    <property type="entry name" value="TRANSCRIPTIONAL COACTIVATOR YORKIE"/>
    <property type="match status" value="1"/>
</dbReference>
<dbReference type="GO" id="GO:0005634">
    <property type="term" value="C:nucleus"/>
    <property type="evidence" value="ECO:0007669"/>
    <property type="project" value="UniProtKB-SubCell"/>
</dbReference>
<dbReference type="OrthoDB" id="333905at2759"/>
<comment type="subcellular location">
    <subcellularLocation>
        <location evidence="2">Cytoplasm</location>
    </subcellularLocation>
    <subcellularLocation>
        <location evidence="1">Nucleus</location>
    </subcellularLocation>
</comment>
<dbReference type="Gene3D" id="2.20.70.10">
    <property type="match status" value="1"/>
</dbReference>
<dbReference type="CDD" id="cd00201">
    <property type="entry name" value="WW"/>
    <property type="match status" value="1"/>
</dbReference>
<evidence type="ECO:0000256" key="1">
    <source>
        <dbReference type="ARBA" id="ARBA00004123"/>
    </source>
</evidence>
<dbReference type="Gene3D" id="1.20.58.120">
    <property type="entry name" value="BAG domain"/>
    <property type="match status" value="1"/>
</dbReference>
<feature type="compositionally biased region" description="Low complexity" evidence="5">
    <location>
        <begin position="443"/>
        <end position="467"/>
    </location>
</feature>
<feature type="region of interest" description="Disordered" evidence="5">
    <location>
        <begin position="85"/>
        <end position="129"/>
    </location>
</feature>
<organism evidence="8 9">
    <name type="scientific">Candidula unifasciata</name>
    <dbReference type="NCBI Taxonomy" id="100452"/>
    <lineage>
        <taxon>Eukaryota</taxon>
        <taxon>Metazoa</taxon>
        <taxon>Spiralia</taxon>
        <taxon>Lophotrochozoa</taxon>
        <taxon>Mollusca</taxon>
        <taxon>Gastropoda</taxon>
        <taxon>Heterobranchia</taxon>
        <taxon>Euthyneura</taxon>
        <taxon>Panpulmonata</taxon>
        <taxon>Eupulmonata</taxon>
        <taxon>Stylommatophora</taxon>
        <taxon>Helicina</taxon>
        <taxon>Helicoidea</taxon>
        <taxon>Geomitridae</taxon>
        <taxon>Candidula</taxon>
    </lineage>
</organism>
<sequence>MADRQYFTMPHIRNDPLPPGWEMRMDGASGLPYFIDHNSKNTTWNDPRVVMDPYQYTYPSYRFGAPAGRVVEVPVKFEGWNEAQHPSQNTAQNANYPHPNQHPGAPPPQSHNAQQESAHQQQQPGPRRRGDVWEIPIQYVSQGGGAQSSNQGPQLAYPQPQASHHHQSTPLVYPHSAQSHQAPFGHQQQSQPHQQAPFGHPQQPQPHQQAPQNVYPQYPPPASADYSTLRQPGGPSHPHQGPSRGPVTIPIIRETACPVPARASPTPMAGMQGSPRASPKPDFSQAVPPSAQPQPPQFQNNRQQEPPPDYNDPSYSAQPSQPVPVPAPERQQPEEPPPQHAEPQKSQEERAFEIINGVMSEVKSLEEQVNNFRGVKKDKEYRYIEEMLTRSLLKLDIVDAGSNENIRQARKQAVRYIEAAIDLLELKAVASEANYDPSNAPDPSQNPSGTNSNNSTGNPTPTGGQTTHSGASQTKEPTRDLTRVKEMQLDSEIPC</sequence>
<feature type="compositionally biased region" description="Low complexity" evidence="5">
    <location>
        <begin position="110"/>
        <end position="125"/>
    </location>
</feature>
<evidence type="ECO:0000313" key="8">
    <source>
        <dbReference type="EMBL" id="CAG5118049.1"/>
    </source>
</evidence>
<dbReference type="Pfam" id="PF02179">
    <property type="entry name" value="BAG"/>
    <property type="match status" value="1"/>
</dbReference>
<gene>
    <name evidence="8" type="ORF">CUNI_LOCUS3607</name>
</gene>
<evidence type="ECO:0000256" key="5">
    <source>
        <dbReference type="SAM" id="MobiDB-lite"/>
    </source>
</evidence>
<proteinExistence type="predicted"/>
<feature type="compositionally biased region" description="Low complexity" evidence="5">
    <location>
        <begin position="186"/>
        <end position="212"/>
    </location>
</feature>
<dbReference type="GO" id="GO:0051087">
    <property type="term" value="F:protein-folding chaperone binding"/>
    <property type="evidence" value="ECO:0007669"/>
    <property type="project" value="InterPro"/>
</dbReference>
<evidence type="ECO:0000256" key="3">
    <source>
        <dbReference type="ARBA" id="ARBA00022490"/>
    </source>
</evidence>
<dbReference type="GO" id="GO:0045944">
    <property type="term" value="P:positive regulation of transcription by RNA polymerase II"/>
    <property type="evidence" value="ECO:0007669"/>
    <property type="project" value="TreeGrafter"/>
</dbReference>
<dbReference type="InterPro" id="IPR051583">
    <property type="entry name" value="YAP1"/>
</dbReference>
<evidence type="ECO:0000256" key="2">
    <source>
        <dbReference type="ARBA" id="ARBA00004496"/>
    </source>
</evidence>
<dbReference type="InterPro" id="IPR003103">
    <property type="entry name" value="BAG_domain"/>
</dbReference>
<comment type="caution">
    <text evidence="8">The sequence shown here is derived from an EMBL/GenBank/DDBJ whole genome shotgun (WGS) entry which is preliminary data.</text>
</comment>
<evidence type="ECO:0008006" key="10">
    <source>
        <dbReference type="Google" id="ProtNLM"/>
    </source>
</evidence>
<dbReference type="SUPFAM" id="SSF63491">
    <property type="entry name" value="BAG domain"/>
    <property type="match status" value="1"/>
</dbReference>
<keyword evidence="3" id="KW-0963">Cytoplasm</keyword>
<dbReference type="InterPro" id="IPR036533">
    <property type="entry name" value="BAG_dom_sf"/>
</dbReference>
<dbReference type="PANTHER" id="PTHR17616">
    <property type="entry name" value="YES-ASSOCIATED PROTEIN YAP1 FAMILY MEMBER"/>
    <property type="match status" value="1"/>
</dbReference>
<name>A0A8S3YLT1_9EUPU</name>
<dbReference type="SMART" id="SM00264">
    <property type="entry name" value="BAG"/>
    <property type="match status" value="1"/>
</dbReference>
<dbReference type="PROSITE" id="PS51035">
    <property type="entry name" value="BAG"/>
    <property type="match status" value="1"/>
</dbReference>
<feature type="region of interest" description="Disordered" evidence="5">
    <location>
        <begin position="434"/>
        <end position="495"/>
    </location>
</feature>
<dbReference type="SMART" id="SM00456">
    <property type="entry name" value="WW"/>
    <property type="match status" value="1"/>
</dbReference>
<dbReference type="AlphaFoldDB" id="A0A8S3YLT1"/>
<dbReference type="EMBL" id="CAJHNH020000492">
    <property type="protein sequence ID" value="CAG5118049.1"/>
    <property type="molecule type" value="Genomic_DNA"/>
</dbReference>
<reference evidence="8" key="1">
    <citation type="submission" date="2021-04" db="EMBL/GenBank/DDBJ databases">
        <authorList>
            <consortium name="Molecular Ecology Group"/>
        </authorList>
    </citation>
    <scope>NUCLEOTIDE SEQUENCE</scope>
</reference>
<evidence type="ECO:0000259" key="7">
    <source>
        <dbReference type="PROSITE" id="PS51035"/>
    </source>
</evidence>
<dbReference type="Proteomes" id="UP000678393">
    <property type="component" value="Unassembled WGS sequence"/>
</dbReference>
<keyword evidence="9" id="KW-1185">Reference proteome</keyword>
<feature type="region of interest" description="Disordered" evidence="5">
    <location>
        <begin position="142"/>
        <end position="349"/>
    </location>
</feature>
<evidence type="ECO:0000259" key="6">
    <source>
        <dbReference type="PROSITE" id="PS50020"/>
    </source>
</evidence>
<accession>A0A8S3YLT1</accession>
<keyword evidence="4" id="KW-0539">Nucleus</keyword>
<evidence type="ECO:0000313" key="9">
    <source>
        <dbReference type="Proteomes" id="UP000678393"/>
    </source>
</evidence>
<feature type="domain" description="WW" evidence="6">
    <location>
        <begin position="15"/>
        <end position="49"/>
    </location>
</feature>
<dbReference type="SUPFAM" id="SSF51045">
    <property type="entry name" value="WW domain"/>
    <property type="match status" value="1"/>
</dbReference>
<dbReference type="PROSITE" id="PS01159">
    <property type="entry name" value="WW_DOMAIN_1"/>
    <property type="match status" value="1"/>
</dbReference>
<protein>
    <recommendedName>
        <fullName evidence="10">BAG family molecular chaperone regulator 3</fullName>
    </recommendedName>
</protein>
<dbReference type="Pfam" id="PF00397">
    <property type="entry name" value="WW"/>
    <property type="match status" value="1"/>
</dbReference>
<evidence type="ECO:0000256" key="4">
    <source>
        <dbReference type="ARBA" id="ARBA00023242"/>
    </source>
</evidence>
<dbReference type="PROSITE" id="PS50020">
    <property type="entry name" value="WW_DOMAIN_2"/>
    <property type="match status" value="1"/>
</dbReference>
<feature type="domain" description="BAG" evidence="7">
    <location>
        <begin position="351"/>
        <end position="428"/>
    </location>
</feature>
<feature type="compositionally biased region" description="Low complexity" evidence="5">
    <location>
        <begin position="230"/>
        <end position="246"/>
    </location>
</feature>